<keyword evidence="3" id="KW-1185">Reference proteome</keyword>
<dbReference type="Proteomes" id="UP000245461">
    <property type="component" value="Unassembled WGS sequence"/>
</dbReference>
<feature type="transmembrane region" description="Helical" evidence="1">
    <location>
        <begin position="38"/>
        <end position="57"/>
    </location>
</feature>
<name>A0A317E7J5_9PROT</name>
<keyword evidence="1" id="KW-1133">Transmembrane helix</keyword>
<accession>A0A317E7J5</accession>
<gene>
    <name evidence="2" type="ORF">DKG74_10860</name>
</gene>
<sequence>MRAAVFAAAGLQVALFLLLLWQALFIQSDAAGNGMAEGFAVVAGIACAVSALPALILAYFRRALVFALIWATLPLLFLFVLLG</sequence>
<keyword evidence="1" id="KW-0472">Membrane</keyword>
<protein>
    <submittedName>
        <fullName evidence="2">Uncharacterized protein</fullName>
    </submittedName>
</protein>
<keyword evidence="1" id="KW-0812">Transmembrane</keyword>
<reference evidence="2 3" key="1">
    <citation type="submission" date="2018-05" db="EMBL/GenBank/DDBJ databases">
        <title>Zavarzinia sp. HR-AS.</title>
        <authorList>
            <person name="Lee Y."/>
            <person name="Jeon C.O."/>
        </authorList>
    </citation>
    <scope>NUCLEOTIDE SEQUENCE [LARGE SCALE GENOMIC DNA]</scope>
    <source>
        <strain evidence="2 3">HR-AS</strain>
    </source>
</reference>
<dbReference type="RefSeq" id="WP_109905596.1">
    <property type="nucleotide sequence ID" value="NZ_QGLE01000005.1"/>
</dbReference>
<dbReference type="EMBL" id="QGLE01000005">
    <property type="protein sequence ID" value="PWR22909.1"/>
    <property type="molecule type" value="Genomic_DNA"/>
</dbReference>
<organism evidence="2 3">
    <name type="scientific">Zavarzinia aquatilis</name>
    <dbReference type="NCBI Taxonomy" id="2211142"/>
    <lineage>
        <taxon>Bacteria</taxon>
        <taxon>Pseudomonadati</taxon>
        <taxon>Pseudomonadota</taxon>
        <taxon>Alphaproteobacteria</taxon>
        <taxon>Rhodospirillales</taxon>
        <taxon>Zavarziniaceae</taxon>
        <taxon>Zavarzinia</taxon>
    </lineage>
</organism>
<evidence type="ECO:0000256" key="1">
    <source>
        <dbReference type="SAM" id="Phobius"/>
    </source>
</evidence>
<comment type="caution">
    <text evidence="2">The sequence shown here is derived from an EMBL/GenBank/DDBJ whole genome shotgun (WGS) entry which is preliminary data.</text>
</comment>
<feature type="transmembrane region" description="Helical" evidence="1">
    <location>
        <begin position="64"/>
        <end position="82"/>
    </location>
</feature>
<dbReference type="AlphaFoldDB" id="A0A317E7J5"/>
<evidence type="ECO:0000313" key="3">
    <source>
        <dbReference type="Proteomes" id="UP000245461"/>
    </source>
</evidence>
<proteinExistence type="predicted"/>
<dbReference type="OrthoDB" id="7873019at2"/>
<evidence type="ECO:0000313" key="2">
    <source>
        <dbReference type="EMBL" id="PWR22909.1"/>
    </source>
</evidence>